<dbReference type="InterPro" id="IPR011006">
    <property type="entry name" value="CheY-like_superfamily"/>
</dbReference>
<evidence type="ECO:0000256" key="6">
    <source>
        <dbReference type="PROSITE-ProRule" id="PRU00169"/>
    </source>
</evidence>
<dbReference type="OrthoDB" id="3197131at2"/>
<keyword evidence="3" id="KW-0805">Transcription regulation</keyword>
<dbReference type="RefSeq" id="WP_147926215.1">
    <property type="nucleotide sequence ID" value="NZ_VKAC01000005.1"/>
</dbReference>
<keyword evidence="2" id="KW-0902">Two-component regulatory system</keyword>
<name>A0A5C8ZF10_9ACTN</name>
<dbReference type="FunFam" id="3.40.50.2300:FF:000001">
    <property type="entry name" value="DNA-binding response regulator PhoB"/>
    <property type="match status" value="1"/>
</dbReference>
<evidence type="ECO:0000313" key="9">
    <source>
        <dbReference type="Proteomes" id="UP000321234"/>
    </source>
</evidence>
<organism evidence="8 9">
    <name type="scientific">Quadrisphaera setariae</name>
    <dbReference type="NCBI Taxonomy" id="2593304"/>
    <lineage>
        <taxon>Bacteria</taxon>
        <taxon>Bacillati</taxon>
        <taxon>Actinomycetota</taxon>
        <taxon>Actinomycetes</taxon>
        <taxon>Kineosporiales</taxon>
        <taxon>Kineosporiaceae</taxon>
        <taxon>Quadrisphaera</taxon>
    </lineage>
</organism>
<feature type="modified residue" description="4-aspartylphosphate" evidence="6">
    <location>
        <position position="52"/>
    </location>
</feature>
<dbReference type="InterPro" id="IPR039420">
    <property type="entry name" value="WalR-like"/>
</dbReference>
<dbReference type="GO" id="GO:0006355">
    <property type="term" value="P:regulation of DNA-templated transcription"/>
    <property type="evidence" value="ECO:0007669"/>
    <property type="project" value="TreeGrafter"/>
</dbReference>
<evidence type="ECO:0000259" key="7">
    <source>
        <dbReference type="PROSITE" id="PS50110"/>
    </source>
</evidence>
<dbReference type="SMART" id="SM00448">
    <property type="entry name" value="REC"/>
    <property type="match status" value="1"/>
</dbReference>
<keyword evidence="4" id="KW-0238">DNA-binding</keyword>
<dbReference type="AlphaFoldDB" id="A0A5C8ZF10"/>
<evidence type="ECO:0000256" key="3">
    <source>
        <dbReference type="ARBA" id="ARBA00023015"/>
    </source>
</evidence>
<proteinExistence type="predicted"/>
<keyword evidence="5" id="KW-0804">Transcription</keyword>
<dbReference type="SUPFAM" id="SSF52172">
    <property type="entry name" value="CheY-like"/>
    <property type="match status" value="1"/>
</dbReference>
<keyword evidence="1 6" id="KW-0597">Phosphoprotein</keyword>
<feature type="domain" description="Response regulatory" evidence="7">
    <location>
        <begin position="3"/>
        <end position="119"/>
    </location>
</feature>
<dbReference type="GO" id="GO:0000156">
    <property type="term" value="F:phosphorelay response regulator activity"/>
    <property type="evidence" value="ECO:0007669"/>
    <property type="project" value="TreeGrafter"/>
</dbReference>
<comment type="caution">
    <text evidence="8">The sequence shown here is derived from an EMBL/GenBank/DDBJ whole genome shotgun (WGS) entry which is preliminary data.</text>
</comment>
<dbReference type="InterPro" id="IPR001789">
    <property type="entry name" value="Sig_transdc_resp-reg_receiver"/>
</dbReference>
<dbReference type="PROSITE" id="PS50110">
    <property type="entry name" value="RESPONSE_REGULATORY"/>
    <property type="match status" value="1"/>
</dbReference>
<dbReference type="GO" id="GO:0032993">
    <property type="term" value="C:protein-DNA complex"/>
    <property type="evidence" value="ECO:0007669"/>
    <property type="project" value="TreeGrafter"/>
</dbReference>
<dbReference type="PANTHER" id="PTHR48111">
    <property type="entry name" value="REGULATOR OF RPOS"/>
    <property type="match status" value="1"/>
</dbReference>
<evidence type="ECO:0000256" key="5">
    <source>
        <dbReference type="ARBA" id="ARBA00023163"/>
    </source>
</evidence>
<protein>
    <submittedName>
        <fullName evidence="8">Response regulator</fullName>
    </submittedName>
</protein>
<sequence length="124" mass="13130">MTTVLVADDDLDIRELVAFKLTQAGYEVRSAPDGAAALDAARAGGVDIVVLDLMMPGLSGLDVCAELRRSEQTAELPVIMLTARAQDQDVASGFAAGADDYVVKPFSPRELVSRVQAVLGRTRP</sequence>
<dbReference type="PANTHER" id="PTHR48111:SF1">
    <property type="entry name" value="TWO-COMPONENT RESPONSE REGULATOR ORR33"/>
    <property type="match status" value="1"/>
</dbReference>
<evidence type="ECO:0000313" key="8">
    <source>
        <dbReference type="EMBL" id="TXR56422.1"/>
    </source>
</evidence>
<evidence type="ECO:0000256" key="2">
    <source>
        <dbReference type="ARBA" id="ARBA00023012"/>
    </source>
</evidence>
<evidence type="ECO:0000256" key="4">
    <source>
        <dbReference type="ARBA" id="ARBA00023125"/>
    </source>
</evidence>
<dbReference type="Proteomes" id="UP000321234">
    <property type="component" value="Unassembled WGS sequence"/>
</dbReference>
<keyword evidence="9" id="KW-1185">Reference proteome</keyword>
<dbReference type="Pfam" id="PF00072">
    <property type="entry name" value="Response_reg"/>
    <property type="match status" value="1"/>
</dbReference>
<dbReference type="EMBL" id="VKAC01000005">
    <property type="protein sequence ID" value="TXR56422.1"/>
    <property type="molecule type" value="Genomic_DNA"/>
</dbReference>
<dbReference type="GO" id="GO:0005829">
    <property type="term" value="C:cytosol"/>
    <property type="evidence" value="ECO:0007669"/>
    <property type="project" value="TreeGrafter"/>
</dbReference>
<accession>A0A5C8ZF10</accession>
<dbReference type="Gene3D" id="3.40.50.2300">
    <property type="match status" value="1"/>
</dbReference>
<reference evidence="8 9" key="1">
    <citation type="submission" date="2019-07" db="EMBL/GenBank/DDBJ databases">
        <title>Quadrisphaera sp. strain DD2A genome sequencing and assembly.</title>
        <authorList>
            <person name="Kim I."/>
        </authorList>
    </citation>
    <scope>NUCLEOTIDE SEQUENCE [LARGE SCALE GENOMIC DNA]</scope>
    <source>
        <strain evidence="8 9">DD2A</strain>
    </source>
</reference>
<evidence type="ECO:0000256" key="1">
    <source>
        <dbReference type="ARBA" id="ARBA00022553"/>
    </source>
</evidence>
<gene>
    <name evidence="8" type="ORF">FMM08_10010</name>
</gene>
<dbReference type="GO" id="GO:0000976">
    <property type="term" value="F:transcription cis-regulatory region binding"/>
    <property type="evidence" value="ECO:0007669"/>
    <property type="project" value="TreeGrafter"/>
</dbReference>